<dbReference type="GO" id="GO:0000184">
    <property type="term" value="P:nuclear-transcribed mRNA catabolic process, nonsense-mediated decay"/>
    <property type="evidence" value="ECO:0007669"/>
    <property type="project" value="InterPro"/>
</dbReference>
<feature type="compositionally biased region" description="Basic residues" evidence="9">
    <location>
        <begin position="532"/>
        <end position="544"/>
    </location>
</feature>
<comment type="similarity">
    <text evidence="3">Belongs to the Nudix hydrolase family. DCP2 subfamily.</text>
</comment>
<feature type="compositionally biased region" description="Polar residues" evidence="9">
    <location>
        <begin position="912"/>
        <end position="926"/>
    </location>
</feature>
<keyword evidence="4" id="KW-0963">Cytoplasm</keyword>
<dbReference type="GO" id="GO:0140933">
    <property type="term" value="F:5'-(N(7)-methylguanosine 5'-triphospho)-[mRNA] hydrolase activity"/>
    <property type="evidence" value="ECO:0007669"/>
    <property type="project" value="InterPro"/>
</dbReference>
<feature type="compositionally biased region" description="Acidic residues" evidence="9">
    <location>
        <begin position="276"/>
        <end position="291"/>
    </location>
</feature>
<comment type="cofactor">
    <cofactor evidence="1">
        <name>Mn(2+)</name>
        <dbReference type="ChEBI" id="CHEBI:29035"/>
    </cofactor>
</comment>
<evidence type="ECO:0000256" key="8">
    <source>
        <dbReference type="ARBA" id="ARBA00023211"/>
    </source>
</evidence>
<gene>
    <name evidence="11" type="ORF">DASB73_030810</name>
</gene>
<organism evidence="11 12">
    <name type="scientific">Starmerella bacillaris</name>
    <name type="common">Yeast</name>
    <name type="synonym">Candida zemplinina</name>
    <dbReference type="NCBI Taxonomy" id="1247836"/>
    <lineage>
        <taxon>Eukaryota</taxon>
        <taxon>Fungi</taxon>
        <taxon>Dikarya</taxon>
        <taxon>Ascomycota</taxon>
        <taxon>Saccharomycotina</taxon>
        <taxon>Dipodascomycetes</taxon>
        <taxon>Dipodascales</taxon>
        <taxon>Trichomonascaceae</taxon>
        <taxon>Starmerella</taxon>
    </lineage>
</organism>
<dbReference type="Pfam" id="PF00293">
    <property type="entry name" value="NUDIX"/>
    <property type="match status" value="1"/>
</dbReference>
<feature type="compositionally biased region" description="Low complexity" evidence="9">
    <location>
        <begin position="693"/>
        <end position="703"/>
    </location>
</feature>
<keyword evidence="12" id="KW-1185">Reference proteome</keyword>
<evidence type="ECO:0000256" key="7">
    <source>
        <dbReference type="ARBA" id="ARBA00022884"/>
    </source>
</evidence>
<dbReference type="EMBL" id="BTGC01000008">
    <property type="protein sequence ID" value="GMM52118.1"/>
    <property type="molecule type" value="Genomic_DNA"/>
</dbReference>
<evidence type="ECO:0000256" key="9">
    <source>
        <dbReference type="SAM" id="MobiDB-lite"/>
    </source>
</evidence>
<evidence type="ECO:0000256" key="2">
    <source>
        <dbReference type="ARBA" id="ARBA00004496"/>
    </source>
</evidence>
<keyword evidence="6" id="KW-0378">Hydrolase</keyword>
<feature type="region of interest" description="Disordered" evidence="9">
    <location>
        <begin position="393"/>
        <end position="416"/>
    </location>
</feature>
<dbReference type="CDD" id="cd03672">
    <property type="entry name" value="NUDIX_Dcp2p_Nudt20"/>
    <property type="match status" value="1"/>
</dbReference>
<dbReference type="Proteomes" id="UP001362899">
    <property type="component" value="Unassembled WGS sequence"/>
</dbReference>
<dbReference type="Gene3D" id="1.10.10.1050">
    <property type="entry name" value="Dcp2, box A domain"/>
    <property type="match status" value="1"/>
</dbReference>
<keyword evidence="8" id="KW-0464">Manganese</keyword>
<dbReference type="InterPro" id="IPR015797">
    <property type="entry name" value="NUDIX_hydrolase-like_dom_sf"/>
</dbReference>
<evidence type="ECO:0000313" key="11">
    <source>
        <dbReference type="EMBL" id="GMM52118.1"/>
    </source>
</evidence>
<dbReference type="GO" id="GO:0000290">
    <property type="term" value="P:deadenylation-dependent decapping of nuclear-transcribed mRNA"/>
    <property type="evidence" value="ECO:0007669"/>
    <property type="project" value="InterPro"/>
</dbReference>
<feature type="compositionally biased region" description="Basic and acidic residues" evidence="9">
    <location>
        <begin position="891"/>
        <end position="908"/>
    </location>
</feature>
<dbReference type="Gene3D" id="3.90.79.10">
    <property type="entry name" value="Nucleoside Triphosphate Pyrophosphohydrolase"/>
    <property type="match status" value="1"/>
</dbReference>
<dbReference type="GO" id="GO:0003723">
    <property type="term" value="F:RNA binding"/>
    <property type="evidence" value="ECO:0007669"/>
    <property type="project" value="UniProtKB-KW"/>
</dbReference>
<feature type="compositionally biased region" description="Polar residues" evidence="9">
    <location>
        <begin position="483"/>
        <end position="498"/>
    </location>
</feature>
<dbReference type="InterPro" id="IPR007722">
    <property type="entry name" value="DCP2_BoxA"/>
</dbReference>
<feature type="compositionally biased region" description="Polar residues" evidence="9">
    <location>
        <begin position="753"/>
        <end position="768"/>
    </location>
</feature>
<reference evidence="11 12" key="1">
    <citation type="journal article" date="2023" name="Elife">
        <title>Identification of key yeast species and microbe-microbe interactions impacting larval growth of Drosophila in the wild.</title>
        <authorList>
            <person name="Mure A."/>
            <person name="Sugiura Y."/>
            <person name="Maeda R."/>
            <person name="Honda K."/>
            <person name="Sakurai N."/>
            <person name="Takahashi Y."/>
            <person name="Watada M."/>
            <person name="Katoh T."/>
            <person name="Gotoh A."/>
            <person name="Gotoh Y."/>
            <person name="Taniguchi I."/>
            <person name="Nakamura K."/>
            <person name="Hayashi T."/>
            <person name="Katayama T."/>
            <person name="Uemura T."/>
            <person name="Hattori Y."/>
        </authorList>
    </citation>
    <scope>NUCLEOTIDE SEQUENCE [LARGE SCALE GENOMIC DNA]</scope>
    <source>
        <strain evidence="11 12">SB-73</strain>
    </source>
</reference>
<dbReference type="FunFam" id="3.90.79.10:FF:000003">
    <property type="entry name" value="M7GpppN-mRNA hydrolase isoform 2"/>
    <property type="match status" value="1"/>
</dbReference>
<feature type="compositionally biased region" description="Basic residues" evidence="9">
    <location>
        <begin position="657"/>
        <end position="675"/>
    </location>
</feature>
<dbReference type="GO" id="GO:0005737">
    <property type="term" value="C:cytoplasm"/>
    <property type="evidence" value="ECO:0007669"/>
    <property type="project" value="UniProtKB-SubCell"/>
</dbReference>
<feature type="compositionally biased region" description="Basic and acidic residues" evidence="9">
    <location>
        <begin position="570"/>
        <end position="601"/>
    </location>
</feature>
<feature type="compositionally biased region" description="Polar residues" evidence="9">
    <location>
        <begin position="868"/>
        <end position="890"/>
    </location>
</feature>
<keyword evidence="5" id="KW-0479">Metal-binding</keyword>
<dbReference type="AlphaFoldDB" id="A0AAV5RLR0"/>
<dbReference type="SMART" id="SM01125">
    <property type="entry name" value="DCP2"/>
    <property type="match status" value="1"/>
</dbReference>
<evidence type="ECO:0000256" key="3">
    <source>
        <dbReference type="ARBA" id="ARBA00005279"/>
    </source>
</evidence>
<evidence type="ECO:0000313" key="12">
    <source>
        <dbReference type="Proteomes" id="UP001362899"/>
    </source>
</evidence>
<dbReference type="InterPro" id="IPR044099">
    <property type="entry name" value="Dcp2_NUDIX"/>
</dbReference>
<evidence type="ECO:0000256" key="5">
    <source>
        <dbReference type="ARBA" id="ARBA00022723"/>
    </source>
</evidence>
<dbReference type="PANTHER" id="PTHR23114">
    <property type="entry name" value="M7GPPPN-MRNA HYDROLASE"/>
    <property type="match status" value="1"/>
</dbReference>
<feature type="compositionally biased region" description="Polar residues" evidence="9">
    <location>
        <begin position="641"/>
        <end position="656"/>
    </location>
</feature>
<accession>A0AAV5RLR0</accession>
<dbReference type="PANTHER" id="PTHR23114:SF17">
    <property type="entry name" value="M7GPPPN-MRNA HYDROLASE"/>
    <property type="match status" value="1"/>
</dbReference>
<feature type="compositionally biased region" description="Low complexity" evidence="9">
    <location>
        <begin position="814"/>
        <end position="826"/>
    </location>
</feature>
<dbReference type="SUPFAM" id="SSF55811">
    <property type="entry name" value="Nudix"/>
    <property type="match status" value="1"/>
</dbReference>
<feature type="compositionally biased region" description="Polar residues" evidence="9">
    <location>
        <begin position="720"/>
        <end position="738"/>
    </location>
</feature>
<dbReference type="SUPFAM" id="SSF140586">
    <property type="entry name" value="Dcp2 domain-like"/>
    <property type="match status" value="1"/>
</dbReference>
<feature type="region of interest" description="Disordered" evidence="9">
    <location>
        <begin position="432"/>
        <end position="940"/>
    </location>
</feature>
<evidence type="ECO:0000256" key="4">
    <source>
        <dbReference type="ARBA" id="ARBA00022490"/>
    </source>
</evidence>
<dbReference type="InterPro" id="IPR020084">
    <property type="entry name" value="NUDIX_hydrolase_CS"/>
</dbReference>
<comment type="subcellular location">
    <subcellularLocation>
        <location evidence="2">Cytoplasm</location>
    </subcellularLocation>
</comment>
<keyword evidence="7" id="KW-0694">RNA-binding</keyword>
<dbReference type="InterPro" id="IPR036189">
    <property type="entry name" value="DCP2_BoxA_sf"/>
</dbReference>
<dbReference type="InterPro" id="IPR000086">
    <property type="entry name" value="NUDIX_hydrolase_dom"/>
</dbReference>
<feature type="compositionally biased region" description="Basic and acidic residues" evidence="9">
    <location>
        <begin position="612"/>
        <end position="626"/>
    </location>
</feature>
<dbReference type="Pfam" id="PF05026">
    <property type="entry name" value="DCP2"/>
    <property type="match status" value="1"/>
</dbReference>
<feature type="compositionally biased region" description="Basic and acidic residues" evidence="9">
    <location>
        <begin position="325"/>
        <end position="337"/>
    </location>
</feature>
<feature type="compositionally biased region" description="Basic and acidic residues" evidence="9">
    <location>
        <begin position="797"/>
        <end position="811"/>
    </location>
</feature>
<sequence>MEIVEYKFSQVSLSEALTDLAVRFVLNCPPEDLSSPERIFFQLEEALWFYIDFVRADNPSLPHVHLKAFVEMMYTAVPVMAELCPSPQDALTNFNSYKNTIPVRGAIIINDSYDHILLVKGYHSRSWGFPKGKINKAEDDFVCAVREVEEEIGFDITPYANPKKYIDRTFQGKHTRLYVVTKVPTETHFETKTRMEISKIEWVPLSFVYDSKYRNSGRASRVSAFLGDLKPYLTKGRKQMVNSMNKQDARNTEIELMKMLKSDKLETSEEAGGVDAEMDEASTEVNAESEEEVSGFKRILDTLRRETDQQQKRHNSLLVNMKKASINEDKSKAEEKGSPGSSFQSTDMLAQLYNRRKAKDVYYGSSFGRRSQNTSLLNILNSSKPRRNNKLLELLNPDGIPKPTEPAAEDLDSPADIKENKKRAKLMDLLQENESDTGIQHGAGNDLEEAEKLQSNNSNSTGSIAVTSSLHSNESNSGKEKNLSSAISGYSPKANSSKNRVEDTSAAKDASILSDEGRVPQSDSGLLSSKQKASKSKQNVKSKQTKQASETKPKQSKRSLILTDLLDDEQSSKEENVLEEKKNGIKNDNVTDIKQTKEGKGARQVKQAKVPKSKEAKENKEQKTESSKNNSKAVKEHDESNLSLAPTQSSDSLKTNSSKKQRSAGSKKPKAKASKNNKNTPKIDSPVNEDTKSNNSSSDVVSTVGTEAEAEAKVKVKADASTNTEAGSEQLDSANSQHDNGHFGVMKNDSSNDKPTLQDNIDLSTKTNESAKDSEEGTSVDSNHTKDNAKVTNASPSEDHKKQPKSKDRNVDIVSSSAPEPAVSESNEINVKKPKTGKHGIVNTLLSTVKRGSKSRKSKTNDAKESKQPSINESVKSSSTGEKATHITSDQAEKDMLEKDTKKPESKTKKSNLLQLLNEDSPSTSDAKADALPLSEKQSSILVNTEKVRSKRNVLLDLINA</sequence>
<evidence type="ECO:0000259" key="10">
    <source>
        <dbReference type="PROSITE" id="PS51462"/>
    </source>
</evidence>
<dbReference type="GO" id="GO:0030145">
    <property type="term" value="F:manganese ion binding"/>
    <property type="evidence" value="ECO:0007669"/>
    <property type="project" value="InterPro"/>
</dbReference>
<dbReference type="PROSITE" id="PS51462">
    <property type="entry name" value="NUDIX"/>
    <property type="match status" value="1"/>
</dbReference>
<evidence type="ECO:0000256" key="6">
    <source>
        <dbReference type="ARBA" id="ARBA00022801"/>
    </source>
</evidence>
<feature type="region of interest" description="Disordered" evidence="9">
    <location>
        <begin position="265"/>
        <end position="291"/>
    </location>
</feature>
<evidence type="ECO:0000256" key="1">
    <source>
        <dbReference type="ARBA" id="ARBA00001936"/>
    </source>
</evidence>
<feature type="domain" description="Nudix hydrolase" evidence="10">
    <location>
        <begin position="99"/>
        <end position="226"/>
    </location>
</feature>
<dbReference type="PROSITE" id="PS00893">
    <property type="entry name" value="NUDIX_BOX"/>
    <property type="match status" value="1"/>
</dbReference>
<feature type="region of interest" description="Disordered" evidence="9">
    <location>
        <begin position="305"/>
        <end position="346"/>
    </location>
</feature>
<comment type="caution">
    <text evidence="11">The sequence shown here is derived from an EMBL/GenBank/DDBJ whole genome shotgun (WGS) entry which is preliminary data.</text>
</comment>
<feature type="compositionally biased region" description="Polar residues" evidence="9">
    <location>
        <begin position="453"/>
        <end position="476"/>
    </location>
</feature>
<proteinExistence type="inferred from homology"/>
<protein>
    <submittedName>
        <fullName evidence="11">Decapping enzyme complex catalytic subunit</fullName>
    </submittedName>
</protein>
<name>A0AAV5RLR0_STABA</name>